<evidence type="ECO:0000256" key="1">
    <source>
        <dbReference type="SAM" id="Phobius"/>
    </source>
</evidence>
<keyword evidence="1" id="KW-0812">Transmembrane</keyword>
<proteinExistence type="predicted"/>
<dbReference type="Proteomes" id="UP000824225">
    <property type="component" value="Unassembled WGS sequence"/>
</dbReference>
<accession>A0A9D2HCJ7</accession>
<dbReference type="EMBL" id="DXAN01000020">
    <property type="protein sequence ID" value="HJA08738.1"/>
    <property type="molecule type" value="Genomic_DNA"/>
</dbReference>
<organism evidence="2 3">
    <name type="scientific">Candidatus Mailhella merdigallinarum</name>
    <dbReference type="NCBI Taxonomy" id="2838658"/>
    <lineage>
        <taxon>Bacteria</taxon>
        <taxon>Pseudomonadati</taxon>
        <taxon>Thermodesulfobacteriota</taxon>
        <taxon>Desulfovibrionia</taxon>
        <taxon>Desulfovibrionales</taxon>
        <taxon>Desulfovibrionaceae</taxon>
        <taxon>Mailhella</taxon>
    </lineage>
</organism>
<reference evidence="2" key="1">
    <citation type="journal article" date="2021" name="PeerJ">
        <title>Extensive microbial diversity within the chicken gut microbiome revealed by metagenomics and culture.</title>
        <authorList>
            <person name="Gilroy R."/>
            <person name="Ravi A."/>
            <person name="Getino M."/>
            <person name="Pursley I."/>
            <person name="Horton D.L."/>
            <person name="Alikhan N.F."/>
            <person name="Baker D."/>
            <person name="Gharbi K."/>
            <person name="Hall N."/>
            <person name="Watson M."/>
            <person name="Adriaenssens E.M."/>
            <person name="Foster-Nyarko E."/>
            <person name="Jarju S."/>
            <person name="Secka A."/>
            <person name="Antonio M."/>
            <person name="Oren A."/>
            <person name="Chaudhuri R.R."/>
            <person name="La Ragione R."/>
            <person name="Hildebrand F."/>
            <person name="Pallen M.J."/>
        </authorList>
    </citation>
    <scope>NUCLEOTIDE SEQUENCE</scope>
    <source>
        <strain evidence="2">CHK186-16707</strain>
    </source>
</reference>
<comment type="caution">
    <text evidence="2">The sequence shown here is derived from an EMBL/GenBank/DDBJ whole genome shotgun (WGS) entry which is preliminary data.</text>
</comment>
<gene>
    <name evidence="2" type="ORF">H9962_06080</name>
</gene>
<evidence type="ECO:0000313" key="3">
    <source>
        <dbReference type="Proteomes" id="UP000824225"/>
    </source>
</evidence>
<keyword evidence="1" id="KW-1133">Transmembrane helix</keyword>
<protein>
    <submittedName>
        <fullName evidence="2">Uncharacterized protein</fullName>
    </submittedName>
</protein>
<dbReference type="AlphaFoldDB" id="A0A9D2HCJ7"/>
<feature type="transmembrane region" description="Helical" evidence="1">
    <location>
        <begin position="183"/>
        <end position="201"/>
    </location>
</feature>
<keyword evidence="1" id="KW-0472">Membrane</keyword>
<feature type="transmembrane region" description="Helical" evidence="1">
    <location>
        <begin position="110"/>
        <end position="130"/>
    </location>
</feature>
<reference evidence="2" key="2">
    <citation type="submission" date="2021-04" db="EMBL/GenBank/DDBJ databases">
        <authorList>
            <person name="Gilroy R."/>
        </authorList>
    </citation>
    <scope>NUCLEOTIDE SEQUENCE</scope>
    <source>
        <strain evidence="2">CHK186-16707</strain>
    </source>
</reference>
<sequence>MSMDTVIDLGKVCGRKLSEAEAARLREIGSRLNLREDDALWPLLAALEYQRVYYEALPEKIAKASQTIMDGMAAAAERETAAAQAKLTDSVVKEAEYLASRIQYAKLIPMWLLALICLLAYGSLMLWAGFRIDTGRDIPLAAILHMPSGWLISGLCLVAGVFYAAMAIPSLAEGKKSGWSKCVIALFFLIVGGMITLYLLTN</sequence>
<feature type="transmembrane region" description="Helical" evidence="1">
    <location>
        <begin position="150"/>
        <end position="171"/>
    </location>
</feature>
<evidence type="ECO:0000313" key="2">
    <source>
        <dbReference type="EMBL" id="HJA08738.1"/>
    </source>
</evidence>
<name>A0A9D2HCJ7_9BACT</name>